<dbReference type="InterPro" id="IPR037069">
    <property type="entry name" value="AcylCoA_DH/ox_N_sf"/>
</dbReference>
<dbReference type="Gene3D" id="1.20.140.10">
    <property type="entry name" value="Butyryl-CoA Dehydrogenase, subunit A, domain 3"/>
    <property type="match status" value="1"/>
</dbReference>
<comment type="similarity">
    <text evidence="2 6">Belongs to the acyl-CoA dehydrogenase family.</text>
</comment>
<dbReference type="Gene3D" id="1.10.540.10">
    <property type="entry name" value="Acyl-CoA dehydrogenase/oxidase, N-terminal domain"/>
    <property type="match status" value="1"/>
</dbReference>
<comment type="cofactor">
    <cofactor evidence="1 6">
        <name>FAD</name>
        <dbReference type="ChEBI" id="CHEBI:57692"/>
    </cofactor>
</comment>
<reference evidence="11" key="1">
    <citation type="journal article" date="2019" name="Int. J. Syst. Evol. Microbiol.">
        <title>The Global Catalogue of Microorganisms (GCM) 10K type strain sequencing project: providing services to taxonomists for standard genome sequencing and annotation.</title>
        <authorList>
            <consortium name="The Broad Institute Genomics Platform"/>
            <consortium name="The Broad Institute Genome Sequencing Center for Infectious Disease"/>
            <person name="Wu L."/>
            <person name="Ma J."/>
        </authorList>
    </citation>
    <scope>NUCLEOTIDE SEQUENCE [LARGE SCALE GENOMIC DNA]</scope>
    <source>
        <strain evidence="11">KCTC 3950</strain>
    </source>
</reference>
<dbReference type="SUPFAM" id="SSF47203">
    <property type="entry name" value="Acyl-CoA dehydrogenase C-terminal domain-like"/>
    <property type="match status" value="1"/>
</dbReference>
<dbReference type="RefSeq" id="WP_377599742.1">
    <property type="nucleotide sequence ID" value="NZ_JBHUME010000002.1"/>
</dbReference>
<gene>
    <name evidence="10" type="ORF">ACFSUF_02425</name>
</gene>
<evidence type="ECO:0000256" key="2">
    <source>
        <dbReference type="ARBA" id="ARBA00009347"/>
    </source>
</evidence>
<dbReference type="InterPro" id="IPR036250">
    <property type="entry name" value="AcylCo_DH-like_C"/>
</dbReference>
<dbReference type="InterPro" id="IPR006091">
    <property type="entry name" value="Acyl-CoA_Oxase/DH_mid-dom"/>
</dbReference>
<name>A0ABW5P7X6_9BACL</name>
<evidence type="ECO:0000256" key="4">
    <source>
        <dbReference type="ARBA" id="ARBA00022827"/>
    </source>
</evidence>
<evidence type="ECO:0000256" key="3">
    <source>
        <dbReference type="ARBA" id="ARBA00022630"/>
    </source>
</evidence>
<dbReference type="SUPFAM" id="SSF56645">
    <property type="entry name" value="Acyl-CoA dehydrogenase NM domain-like"/>
    <property type="match status" value="1"/>
</dbReference>
<evidence type="ECO:0000259" key="9">
    <source>
        <dbReference type="Pfam" id="PF02771"/>
    </source>
</evidence>
<organism evidence="10 11">
    <name type="scientific">Paenibacillus gansuensis</name>
    <dbReference type="NCBI Taxonomy" id="306542"/>
    <lineage>
        <taxon>Bacteria</taxon>
        <taxon>Bacillati</taxon>
        <taxon>Bacillota</taxon>
        <taxon>Bacilli</taxon>
        <taxon>Bacillales</taxon>
        <taxon>Paenibacillaceae</taxon>
        <taxon>Paenibacillus</taxon>
    </lineage>
</organism>
<dbReference type="Gene3D" id="2.40.110.10">
    <property type="entry name" value="Butyryl-CoA Dehydrogenase, subunit A, domain 2"/>
    <property type="match status" value="1"/>
</dbReference>
<dbReference type="EC" id="1.-.-.-" evidence="10"/>
<dbReference type="PANTHER" id="PTHR43884">
    <property type="entry name" value="ACYL-COA DEHYDROGENASE"/>
    <property type="match status" value="1"/>
</dbReference>
<proteinExistence type="inferred from homology"/>
<dbReference type="Pfam" id="PF02771">
    <property type="entry name" value="Acyl-CoA_dh_N"/>
    <property type="match status" value="1"/>
</dbReference>
<dbReference type="InterPro" id="IPR009075">
    <property type="entry name" value="AcylCo_DH/oxidase_C"/>
</dbReference>
<feature type="domain" description="Acyl-CoA dehydrogenase/oxidase N-terminal" evidence="9">
    <location>
        <begin position="17"/>
        <end position="102"/>
    </location>
</feature>
<dbReference type="InterPro" id="IPR009100">
    <property type="entry name" value="AcylCoA_DH/oxidase_NM_dom_sf"/>
</dbReference>
<dbReference type="EMBL" id="JBHUME010000002">
    <property type="protein sequence ID" value="MFD2611273.1"/>
    <property type="molecule type" value="Genomic_DNA"/>
</dbReference>
<feature type="domain" description="Acyl-CoA oxidase/dehydrogenase middle" evidence="8">
    <location>
        <begin position="130"/>
        <end position="218"/>
    </location>
</feature>
<accession>A0ABW5P7X6</accession>
<dbReference type="CDD" id="cd00567">
    <property type="entry name" value="ACAD"/>
    <property type="match status" value="1"/>
</dbReference>
<evidence type="ECO:0000313" key="11">
    <source>
        <dbReference type="Proteomes" id="UP001597541"/>
    </source>
</evidence>
<dbReference type="InterPro" id="IPR013786">
    <property type="entry name" value="AcylCoA_DH/ox_N"/>
</dbReference>
<dbReference type="GO" id="GO:0016491">
    <property type="term" value="F:oxidoreductase activity"/>
    <property type="evidence" value="ECO:0007669"/>
    <property type="project" value="UniProtKB-KW"/>
</dbReference>
<evidence type="ECO:0000259" key="8">
    <source>
        <dbReference type="Pfam" id="PF02770"/>
    </source>
</evidence>
<sequence length="399" mass="43910">MKRYMDHFVRNDREQARVLAVEKLAAVFAERAERHDREGSFPFENFADLREAGYLKLTVPAEYGGDDISLYELVQLQERLAYGDGSTALAVGWHIGQVHHLRHSGKWPEALFAEFCRAIVSEGAMVNTFATEAASGSPSRGGIPETTAVRADGGWRITGRKTYSTLSPILERFVVSAYLPEEDTVSEFLLSRGEGVRLVETWDTLGMRATGSHDVVLEGAYVEERMRIPGGNGTPNNVSSGALRTTDDGGGWLLHIPACYMGIALAARDYALAFARSYQPNSLSAPIAALPAVQQSIAEMEVQLRTARTLLYAAAERWDRDAEGRPAMRHELGLAKYTVTNNAIRIVDLAMRIVGADSLSRRRPLERYYRDVRAGLHNPPMDSSVLQGLAQAALGEEAE</sequence>
<keyword evidence="3 6" id="KW-0285">Flavoprotein</keyword>
<evidence type="ECO:0000256" key="1">
    <source>
        <dbReference type="ARBA" id="ARBA00001974"/>
    </source>
</evidence>
<dbReference type="InterPro" id="IPR046373">
    <property type="entry name" value="Acyl-CoA_Oxase/DH_mid-dom_sf"/>
</dbReference>
<feature type="domain" description="Acyl-CoA dehydrogenase/oxidase C-terminal" evidence="7">
    <location>
        <begin position="259"/>
        <end position="374"/>
    </location>
</feature>
<dbReference type="Pfam" id="PF02770">
    <property type="entry name" value="Acyl-CoA_dh_M"/>
    <property type="match status" value="1"/>
</dbReference>
<keyword evidence="11" id="KW-1185">Reference proteome</keyword>
<evidence type="ECO:0000256" key="5">
    <source>
        <dbReference type="ARBA" id="ARBA00023002"/>
    </source>
</evidence>
<dbReference type="Pfam" id="PF00441">
    <property type="entry name" value="Acyl-CoA_dh_1"/>
    <property type="match status" value="1"/>
</dbReference>
<dbReference type="PIRSF" id="PIRSF016578">
    <property type="entry name" value="HsaA"/>
    <property type="match status" value="1"/>
</dbReference>
<evidence type="ECO:0000256" key="6">
    <source>
        <dbReference type="RuleBase" id="RU362125"/>
    </source>
</evidence>
<protein>
    <submittedName>
        <fullName evidence="10">Acyl-CoA dehydrogenase family protein</fullName>
        <ecNumber evidence="10">1.-.-.-</ecNumber>
    </submittedName>
</protein>
<comment type="caution">
    <text evidence="10">The sequence shown here is derived from an EMBL/GenBank/DDBJ whole genome shotgun (WGS) entry which is preliminary data.</text>
</comment>
<dbReference type="Proteomes" id="UP001597541">
    <property type="component" value="Unassembled WGS sequence"/>
</dbReference>
<keyword evidence="4 6" id="KW-0274">FAD</keyword>
<evidence type="ECO:0000259" key="7">
    <source>
        <dbReference type="Pfam" id="PF00441"/>
    </source>
</evidence>
<evidence type="ECO:0000313" key="10">
    <source>
        <dbReference type="EMBL" id="MFD2611273.1"/>
    </source>
</evidence>
<dbReference type="PANTHER" id="PTHR43884:SF25">
    <property type="entry name" value="ACYL-COA DEHYDROGENASE YDBM-RELATED"/>
    <property type="match status" value="1"/>
</dbReference>
<keyword evidence="5 6" id="KW-0560">Oxidoreductase</keyword>